<proteinExistence type="inferred from homology"/>
<dbReference type="PANTHER" id="PTHR30419">
    <property type="entry name" value="HTH-TYPE TRANSCRIPTIONAL REGULATOR YBHD"/>
    <property type="match status" value="1"/>
</dbReference>
<gene>
    <name evidence="6" type="ORF">G7081_05905</name>
</gene>
<dbReference type="PROSITE" id="PS50931">
    <property type="entry name" value="HTH_LYSR"/>
    <property type="match status" value="1"/>
</dbReference>
<dbReference type="GO" id="GO:0003700">
    <property type="term" value="F:DNA-binding transcription factor activity"/>
    <property type="evidence" value="ECO:0007669"/>
    <property type="project" value="InterPro"/>
</dbReference>
<dbReference type="KEGG" id="vah:G7081_05905"/>
<evidence type="ECO:0000313" key="7">
    <source>
        <dbReference type="Proteomes" id="UP000500890"/>
    </source>
</evidence>
<dbReference type="PRINTS" id="PR00039">
    <property type="entry name" value="HTHLYSR"/>
</dbReference>
<comment type="similarity">
    <text evidence="1">Belongs to the LysR transcriptional regulatory family.</text>
</comment>
<dbReference type="GO" id="GO:0003677">
    <property type="term" value="F:DNA binding"/>
    <property type="evidence" value="ECO:0007669"/>
    <property type="project" value="UniProtKB-KW"/>
</dbReference>
<dbReference type="SUPFAM" id="SSF53850">
    <property type="entry name" value="Periplasmic binding protein-like II"/>
    <property type="match status" value="1"/>
</dbReference>
<evidence type="ECO:0000259" key="5">
    <source>
        <dbReference type="PROSITE" id="PS50931"/>
    </source>
</evidence>
<keyword evidence="4" id="KW-0804">Transcription</keyword>
<dbReference type="GO" id="GO:0005829">
    <property type="term" value="C:cytosol"/>
    <property type="evidence" value="ECO:0007669"/>
    <property type="project" value="TreeGrafter"/>
</dbReference>
<protein>
    <submittedName>
        <fullName evidence="6">LysR family transcriptional regulator</fullName>
    </submittedName>
</protein>
<dbReference type="Gene3D" id="3.40.190.290">
    <property type="match status" value="1"/>
</dbReference>
<dbReference type="InterPro" id="IPR050950">
    <property type="entry name" value="HTH-type_LysR_regulators"/>
</dbReference>
<evidence type="ECO:0000256" key="4">
    <source>
        <dbReference type="ARBA" id="ARBA00023163"/>
    </source>
</evidence>
<dbReference type="SUPFAM" id="SSF46785">
    <property type="entry name" value="Winged helix' DNA-binding domain"/>
    <property type="match status" value="1"/>
</dbReference>
<dbReference type="InterPro" id="IPR036388">
    <property type="entry name" value="WH-like_DNA-bd_sf"/>
</dbReference>
<name>A0A6G8ANI4_9ENTE</name>
<keyword evidence="2" id="KW-0805">Transcription regulation</keyword>
<dbReference type="Pfam" id="PF03466">
    <property type="entry name" value="LysR_substrate"/>
    <property type="match status" value="1"/>
</dbReference>
<evidence type="ECO:0000313" key="6">
    <source>
        <dbReference type="EMBL" id="QIL46641.1"/>
    </source>
</evidence>
<accession>A0A6G8ANI4</accession>
<sequence>MKNVKDNPNKMISARAYAYFLQLADTLNYTKTAQLLGISQPALTQQIKKLETSLDAPLFQTIGKQLCLTEAGVIMRESIETIYDVLTEASEKIHDENLSTRGKITIGISASVEDRVFTNFITDYFKQYPDVEVTLFMVGRKEVWDYLEKNKIDIAILYLPTDVLNKWKGYESVNIIHDELLFIHHNPELTKKKSISYHEAQRFPWVTYPKNYFVSHVIQTAFEREEVTRPTSVAQFTKPQQMFRFSNETSVNTALPRSFFKAHQEEGELRALPFNPPIAMDLSFVYRKEKLNVPRVSHFLKVFQEYVEEESYLDRLKENN</sequence>
<dbReference type="CDD" id="cd05466">
    <property type="entry name" value="PBP2_LTTR_substrate"/>
    <property type="match status" value="1"/>
</dbReference>
<evidence type="ECO:0000256" key="2">
    <source>
        <dbReference type="ARBA" id="ARBA00023015"/>
    </source>
</evidence>
<dbReference type="Pfam" id="PF00126">
    <property type="entry name" value="HTH_1"/>
    <property type="match status" value="1"/>
</dbReference>
<dbReference type="PANTHER" id="PTHR30419:SF8">
    <property type="entry name" value="NITROGEN ASSIMILATION TRANSCRIPTIONAL ACTIVATOR-RELATED"/>
    <property type="match status" value="1"/>
</dbReference>
<evidence type="ECO:0000256" key="3">
    <source>
        <dbReference type="ARBA" id="ARBA00023125"/>
    </source>
</evidence>
<dbReference type="Gene3D" id="1.10.10.10">
    <property type="entry name" value="Winged helix-like DNA-binding domain superfamily/Winged helix DNA-binding domain"/>
    <property type="match status" value="1"/>
</dbReference>
<keyword evidence="3" id="KW-0238">DNA-binding</keyword>
<dbReference type="EMBL" id="CP049886">
    <property type="protein sequence ID" value="QIL46641.1"/>
    <property type="molecule type" value="Genomic_DNA"/>
</dbReference>
<evidence type="ECO:0000256" key="1">
    <source>
        <dbReference type="ARBA" id="ARBA00009437"/>
    </source>
</evidence>
<feature type="domain" description="HTH lysR-type" evidence="5">
    <location>
        <begin position="19"/>
        <end position="69"/>
    </location>
</feature>
<organism evidence="6 7">
    <name type="scientific">Vagococcus coleopterorum</name>
    <dbReference type="NCBI Taxonomy" id="2714946"/>
    <lineage>
        <taxon>Bacteria</taxon>
        <taxon>Bacillati</taxon>
        <taxon>Bacillota</taxon>
        <taxon>Bacilli</taxon>
        <taxon>Lactobacillales</taxon>
        <taxon>Enterococcaceae</taxon>
        <taxon>Vagococcus</taxon>
    </lineage>
</organism>
<keyword evidence="7" id="KW-1185">Reference proteome</keyword>
<dbReference type="InterPro" id="IPR036390">
    <property type="entry name" value="WH_DNA-bd_sf"/>
</dbReference>
<reference evidence="6 7" key="1">
    <citation type="submission" date="2020-03" db="EMBL/GenBank/DDBJ databases">
        <title>Vagococcus sp. nov., isolated from beetles.</title>
        <authorList>
            <person name="Hyun D.-W."/>
            <person name="Bae J.-W."/>
        </authorList>
    </citation>
    <scope>NUCLEOTIDE SEQUENCE [LARGE SCALE GENOMIC DNA]</scope>
    <source>
        <strain evidence="6 7">HDW17A</strain>
    </source>
</reference>
<dbReference type="AlphaFoldDB" id="A0A6G8ANI4"/>
<dbReference type="InterPro" id="IPR000847">
    <property type="entry name" value="LysR_HTH_N"/>
</dbReference>
<dbReference type="InterPro" id="IPR005119">
    <property type="entry name" value="LysR_subst-bd"/>
</dbReference>
<dbReference type="Proteomes" id="UP000500890">
    <property type="component" value="Chromosome"/>
</dbReference>